<feature type="non-terminal residue" evidence="1">
    <location>
        <position position="100"/>
    </location>
</feature>
<dbReference type="PIR" id="S26728">
    <property type="entry name" value="S26728"/>
</dbReference>
<name>Q8X278_THEAI</name>
<dbReference type="EMBL" id="X68198">
    <property type="protein sequence ID" value="CAA48286.1"/>
    <property type="molecule type" value="Genomic_DNA"/>
</dbReference>
<proteinExistence type="predicted"/>
<reference evidence="1" key="1">
    <citation type="journal article" date="1992" name="Nucleic Acids Res.">
        <title>Nucleotide sequence of the genes encoding the subunits H, B, A' and A'' of the DNA-dependent RNA polymerase and the initiator tRNA from Thermoplasma acidophilum.</title>
        <authorList>
            <person name="Klenk H.-P."/>
            <person name="Renner O."/>
            <person name="Schwass V."/>
            <person name="Zillig W."/>
        </authorList>
    </citation>
    <scope>NUCLEOTIDE SEQUENCE</scope>
    <source>
        <strain evidence="1">DSM 1728</strain>
    </source>
</reference>
<organism evidence="1">
    <name type="scientific">Thermoplasma acidophilum</name>
    <dbReference type="NCBI Taxonomy" id="2303"/>
    <lineage>
        <taxon>Archaea</taxon>
        <taxon>Methanobacteriati</taxon>
        <taxon>Thermoplasmatota</taxon>
        <taxon>Thermoplasmata</taxon>
        <taxon>Thermoplasmatales</taxon>
        <taxon>Thermoplasmataceae</taxon>
        <taxon>Thermoplasma</taxon>
    </lineage>
</organism>
<evidence type="ECO:0000313" key="1">
    <source>
        <dbReference type="EMBL" id="CAA48286.1"/>
    </source>
</evidence>
<sequence>MAVGAYHICLNQSFAGTGADRSFPASSEALLDPPEPELPRLPLKKFVNGPVLLSIYDHVYCFFGVRHGEIIAYYGNGVAVYGYERSRQLFYYGPCLPTGT</sequence>
<dbReference type="AlphaFoldDB" id="Q8X278"/>
<protein>
    <submittedName>
        <fullName evidence="1">ORF100+</fullName>
    </submittedName>
</protein>
<reference evidence="1" key="2">
    <citation type="submission" date="1992-09" db="EMBL/GenBank/DDBJ databases">
        <authorList>
            <person name="Klenk H."/>
        </authorList>
    </citation>
    <scope>NUCLEOTIDE SEQUENCE</scope>
    <source>
        <strain evidence="1">DSM 1728</strain>
    </source>
</reference>
<accession>Q8X278</accession>